<comment type="caution">
    <text evidence="1">The sequence shown here is derived from an EMBL/GenBank/DDBJ whole genome shotgun (WGS) entry which is preliminary data.</text>
</comment>
<dbReference type="AlphaFoldDB" id="A0A397S5M1"/>
<keyword evidence="2" id="KW-1185">Reference proteome</keyword>
<dbReference type="Proteomes" id="UP000265703">
    <property type="component" value="Unassembled WGS sequence"/>
</dbReference>
<organism evidence="1 2">
    <name type="scientific">Glomus cerebriforme</name>
    <dbReference type="NCBI Taxonomy" id="658196"/>
    <lineage>
        <taxon>Eukaryota</taxon>
        <taxon>Fungi</taxon>
        <taxon>Fungi incertae sedis</taxon>
        <taxon>Mucoromycota</taxon>
        <taxon>Glomeromycotina</taxon>
        <taxon>Glomeromycetes</taxon>
        <taxon>Glomerales</taxon>
        <taxon>Glomeraceae</taxon>
        <taxon>Glomus</taxon>
    </lineage>
</organism>
<evidence type="ECO:0000313" key="1">
    <source>
        <dbReference type="EMBL" id="RIA80016.1"/>
    </source>
</evidence>
<dbReference type="EMBL" id="QKYT01001067">
    <property type="protein sequence ID" value="RIA80016.1"/>
    <property type="molecule type" value="Genomic_DNA"/>
</dbReference>
<proteinExistence type="predicted"/>
<evidence type="ECO:0000313" key="2">
    <source>
        <dbReference type="Proteomes" id="UP000265703"/>
    </source>
</evidence>
<sequence length="172" mass="19880">MRPRAEKNKLIASKKAKTTNKNVNDDLFISSSLSSRKDVNSPIYDSLRKSHEGQDSLNIDISKIKEESECERISDKHDGILYLDIYGTKVGIQYIEVVGNTFTTNKSNKNDDLKKLLKATMISIWYQNVYTESNTTTLKLQSFAILMFGKYYTIFYARHPNLRINNLLIEWL</sequence>
<protein>
    <submittedName>
        <fullName evidence="1">Uncharacterized protein</fullName>
    </submittedName>
</protein>
<gene>
    <name evidence="1" type="ORF">C1645_839440</name>
</gene>
<accession>A0A397S5M1</accession>
<name>A0A397S5M1_9GLOM</name>
<reference evidence="1 2" key="1">
    <citation type="submission" date="2018-06" db="EMBL/GenBank/DDBJ databases">
        <title>Comparative genomics reveals the genomic features of Rhizophagus irregularis, R. cerebriforme, R. diaphanum and Gigaspora rosea, and their symbiotic lifestyle signature.</title>
        <authorList>
            <person name="Morin E."/>
            <person name="San Clemente H."/>
            <person name="Chen E.C.H."/>
            <person name="De La Providencia I."/>
            <person name="Hainaut M."/>
            <person name="Kuo A."/>
            <person name="Kohler A."/>
            <person name="Murat C."/>
            <person name="Tang N."/>
            <person name="Roy S."/>
            <person name="Loubradou J."/>
            <person name="Henrissat B."/>
            <person name="Grigoriev I.V."/>
            <person name="Corradi N."/>
            <person name="Roux C."/>
            <person name="Martin F.M."/>
        </authorList>
    </citation>
    <scope>NUCLEOTIDE SEQUENCE [LARGE SCALE GENOMIC DNA]</scope>
    <source>
        <strain evidence="1 2">DAOM 227022</strain>
    </source>
</reference>